<comment type="caution">
    <text evidence="1">The sequence shown here is derived from an EMBL/GenBank/DDBJ whole genome shotgun (WGS) entry which is preliminary data.</text>
</comment>
<proteinExistence type="predicted"/>
<dbReference type="AlphaFoldDB" id="A0AAP0K6B2"/>
<dbReference type="PANTHER" id="PTHR35110:SF1">
    <property type="entry name" value="EXPRESSED PROTEIN"/>
    <property type="match status" value="1"/>
</dbReference>
<reference evidence="1 2" key="1">
    <citation type="submission" date="2024-01" db="EMBL/GenBank/DDBJ databases">
        <title>Genome assemblies of Stephania.</title>
        <authorList>
            <person name="Yang L."/>
        </authorList>
    </citation>
    <scope>NUCLEOTIDE SEQUENCE [LARGE SCALE GENOMIC DNA]</scope>
    <source>
        <strain evidence="1">QJT</strain>
        <tissue evidence="1">Leaf</tissue>
    </source>
</reference>
<name>A0AAP0K6B2_9MAGN</name>
<dbReference type="PANTHER" id="PTHR35110">
    <property type="entry name" value="EXPRESSED PROTEIN"/>
    <property type="match status" value="1"/>
</dbReference>
<dbReference type="EMBL" id="JBBNAE010000002">
    <property type="protein sequence ID" value="KAK9145934.1"/>
    <property type="molecule type" value="Genomic_DNA"/>
</dbReference>
<evidence type="ECO:0000313" key="2">
    <source>
        <dbReference type="Proteomes" id="UP001417504"/>
    </source>
</evidence>
<sequence length="136" mass="14625">MLLNKLSGIGGGGGAIRLMVARHFSRARAENLRKINPRVPPQEAKTIAQSVYQLIKDKGVVSISNAWNHVQGFLRENNGSVCKFISCICCGLEVANVLMKIMILLALGEGNSNEATTSESSCVEAFENVMLCDSGL</sequence>
<keyword evidence="2" id="KW-1185">Reference proteome</keyword>
<protein>
    <submittedName>
        <fullName evidence="1">Uncharacterized protein</fullName>
    </submittedName>
</protein>
<evidence type="ECO:0000313" key="1">
    <source>
        <dbReference type="EMBL" id="KAK9145934.1"/>
    </source>
</evidence>
<accession>A0AAP0K6B2</accession>
<dbReference type="Proteomes" id="UP001417504">
    <property type="component" value="Unassembled WGS sequence"/>
</dbReference>
<gene>
    <name evidence="1" type="ORF">Sjap_005837</name>
</gene>
<organism evidence="1 2">
    <name type="scientific">Stephania japonica</name>
    <dbReference type="NCBI Taxonomy" id="461633"/>
    <lineage>
        <taxon>Eukaryota</taxon>
        <taxon>Viridiplantae</taxon>
        <taxon>Streptophyta</taxon>
        <taxon>Embryophyta</taxon>
        <taxon>Tracheophyta</taxon>
        <taxon>Spermatophyta</taxon>
        <taxon>Magnoliopsida</taxon>
        <taxon>Ranunculales</taxon>
        <taxon>Menispermaceae</taxon>
        <taxon>Menispermoideae</taxon>
        <taxon>Cissampelideae</taxon>
        <taxon>Stephania</taxon>
    </lineage>
</organism>